<reference evidence="1" key="1">
    <citation type="submission" date="2018-02" db="EMBL/GenBank/DDBJ databases">
        <title>Rhizophora mucronata_Transcriptome.</title>
        <authorList>
            <person name="Meera S.P."/>
            <person name="Sreeshan A."/>
            <person name="Augustine A."/>
        </authorList>
    </citation>
    <scope>NUCLEOTIDE SEQUENCE</scope>
    <source>
        <tissue evidence="1">Leaf</tissue>
    </source>
</reference>
<accession>A0A2P2PQF1</accession>
<evidence type="ECO:0000313" key="1">
    <source>
        <dbReference type="EMBL" id="MBX56958.1"/>
    </source>
</evidence>
<organism evidence="1">
    <name type="scientific">Rhizophora mucronata</name>
    <name type="common">Asiatic mangrove</name>
    <dbReference type="NCBI Taxonomy" id="61149"/>
    <lineage>
        <taxon>Eukaryota</taxon>
        <taxon>Viridiplantae</taxon>
        <taxon>Streptophyta</taxon>
        <taxon>Embryophyta</taxon>
        <taxon>Tracheophyta</taxon>
        <taxon>Spermatophyta</taxon>
        <taxon>Magnoliopsida</taxon>
        <taxon>eudicotyledons</taxon>
        <taxon>Gunneridae</taxon>
        <taxon>Pentapetalae</taxon>
        <taxon>rosids</taxon>
        <taxon>fabids</taxon>
        <taxon>Malpighiales</taxon>
        <taxon>Rhizophoraceae</taxon>
        <taxon>Rhizophora</taxon>
    </lineage>
</organism>
<sequence length="32" mass="3763">MCTIFLRFYLIPVVFTYSSNGFVQNIVNCMLK</sequence>
<protein>
    <submittedName>
        <fullName evidence="1">Uncharacterized protein</fullName>
    </submittedName>
</protein>
<proteinExistence type="predicted"/>
<dbReference type="AlphaFoldDB" id="A0A2P2PQF1"/>
<name>A0A2P2PQF1_RHIMU</name>
<dbReference type="EMBL" id="GGEC01076474">
    <property type="protein sequence ID" value="MBX56958.1"/>
    <property type="molecule type" value="Transcribed_RNA"/>
</dbReference>